<keyword evidence="8" id="KW-1185">Reference proteome</keyword>
<dbReference type="EC" id="2.1.1.72" evidence="1"/>
<dbReference type="PANTHER" id="PTHR33841:SF1">
    <property type="entry name" value="DNA METHYLTRANSFERASE A"/>
    <property type="match status" value="1"/>
</dbReference>
<comment type="caution">
    <text evidence="7">The sequence shown here is derived from an EMBL/GenBank/DDBJ whole genome shotgun (WGS) entry which is preliminary data.</text>
</comment>
<evidence type="ECO:0000256" key="2">
    <source>
        <dbReference type="ARBA" id="ARBA00022603"/>
    </source>
</evidence>
<sequence>MAADSAIVNVDEWISEHYLTTDETKQSYLARVRALVKGWKQDAGEGANSPLKKLTTARQALLVSLSQLSGNSDGEQARPAPEEERAELRKALGYGIPADYSWTRSGSPWHAQAWTGDGVVLFEAAPVDTVEDLRSARVLGEVFADGKAAEATVGKVVGELFVSDAPPAFVAVLAGRWFLLAERESWPLGRFLAVDILLALERGDTRSGGEVERVVAAVCCESLERRADGTVWWTETLEDSRQHSVKVSESLRGAVRESIEIIANDVLDRRRVRGLSVDEVDGQDLARESLRYLYRILFLLFAEASPELRILPVGSTEYDDGYGLTRLRDQILSPPATPREEQGTYLYDSLALLFRLVDGGHHPADEPGVAPGLEFNELSADLFSKKATSLIDEVQLSNMALYRVLGNLLLTPEQPGKDRGFISYATLGVTELGQVYEGLMSYTGFIATEDLWEVARGGDDFKGSWVVGHDDSLEVSASDRVVRRNPVTGEDEWVRHPRGSFVFRQSSRDRERSASFYTPQVLSEFVVGQAIEELDATGRIDTAEAILTLSICEPAMGSGAFAVEAVRQLAELYLERRQQELGQEIDPESRTAELQKVKAHLALHNVYGVDLNATAVELAEIALWLDTMTPGLQAPWFGLHLRRGNSLIGARRATYSPTQVEKKQWLAAEPQDASMAALAAAVDEETGFDPSVRDRIHHFLLPAAGWGSATEAKELSKYLSEPQARLKAWRKTITAKPTKVQVRRLTDLAERTERLWQFALVRMRIADDQVRRRIDVYGAEVITPSNPVSRAVIEESFADPGSAFQRLRRAMDAWCALWFWPLPEERTTVDGKVVSPPNLDQWIDGLEALLGQAYSDTQKGSRKYGHGEDQFRLGGDLTWDEIDSAEDIDRSLAQEARIEQLLHDHPWLTVCERVAKDSGFFHWELDFSPVFARGGFDLQVGNPPWVRPRTDEDALWGESDPWWILAHKPTQAAKSARRELTVTRPGAVDTFAVGIAETVVTSKFLNDTTQYPLLAGQQPDLYRAFMQRAWRSAGDDGIVTLIHPESHFTEKKAAPLRREAYLRLRRHWKFANDLQLFAIGGTRTYGVHTYSNKRASPSFLNASSLYHPRTIVESLQHDGSGPLPGLKNDQHEYDQSPHRGRITRVEVSTLELWKSILEDDDTPVLDSRMVYSVTREAEGVLRKLAAAPRIKELGLQYSAGWHETADKKKGYFDTQWAVPESWDDVILQGPHFGVANPFAKQVNPTMKNKHDWTEIDLESVQSSFIPATAYQVEGSRSKYDLDYSRLIQGNFTASFRDYFRVGWRRMAVATSYRMLYPAVIPPGAAHIETVASATQPSHRGGAAMALLGASLTSLLAEFQLRCTGLSDIRGATTSSLPYASGTAGALAGTRFLRLNCLTGTFAPLWEEMTGAKWTPEIPLRKAEERRQAQVEIDALVALSFGVTADELCMIYRTQFPVMRKYDSQDLFDANGRKVADDVAKLHRKLKPGQELNEEERTWTHPQSGATYVFEYPFRVLDREADMRAAYEQFERELTDGMLS</sequence>
<evidence type="ECO:0000313" key="7">
    <source>
        <dbReference type="EMBL" id="SMO42159.1"/>
    </source>
</evidence>
<evidence type="ECO:0000256" key="3">
    <source>
        <dbReference type="ARBA" id="ARBA00022679"/>
    </source>
</evidence>
<dbReference type="PANTHER" id="PTHR33841">
    <property type="entry name" value="DNA METHYLTRANSFERASE YEEA-RELATED"/>
    <property type="match status" value="1"/>
</dbReference>
<protein>
    <recommendedName>
        <fullName evidence="1">site-specific DNA-methyltransferase (adenine-specific)</fullName>
        <ecNumber evidence="1">2.1.1.72</ecNumber>
    </recommendedName>
</protein>
<organism evidence="7 8">
    <name type="scientific">Dietzia kunjamensis subsp. schimae</name>
    <dbReference type="NCBI Taxonomy" id="498198"/>
    <lineage>
        <taxon>Bacteria</taxon>
        <taxon>Bacillati</taxon>
        <taxon>Actinomycetota</taxon>
        <taxon>Actinomycetes</taxon>
        <taxon>Mycobacteriales</taxon>
        <taxon>Dietziaceae</taxon>
        <taxon>Dietzia</taxon>
    </lineage>
</organism>
<dbReference type="InterPro" id="IPR029063">
    <property type="entry name" value="SAM-dependent_MTases_sf"/>
</dbReference>
<evidence type="ECO:0000259" key="6">
    <source>
        <dbReference type="Pfam" id="PF07669"/>
    </source>
</evidence>
<feature type="domain" description="Type II methyltransferase M.TaqI-like" evidence="6">
    <location>
        <begin position="604"/>
        <end position="952"/>
    </location>
</feature>
<keyword evidence="3" id="KW-0808">Transferase</keyword>
<evidence type="ECO:0000256" key="5">
    <source>
        <dbReference type="ARBA" id="ARBA00047942"/>
    </source>
</evidence>
<comment type="catalytic activity">
    <reaction evidence="5">
        <text>a 2'-deoxyadenosine in DNA + S-adenosyl-L-methionine = an N(6)-methyl-2'-deoxyadenosine in DNA + S-adenosyl-L-homocysteine + H(+)</text>
        <dbReference type="Rhea" id="RHEA:15197"/>
        <dbReference type="Rhea" id="RHEA-COMP:12418"/>
        <dbReference type="Rhea" id="RHEA-COMP:12419"/>
        <dbReference type="ChEBI" id="CHEBI:15378"/>
        <dbReference type="ChEBI" id="CHEBI:57856"/>
        <dbReference type="ChEBI" id="CHEBI:59789"/>
        <dbReference type="ChEBI" id="CHEBI:90615"/>
        <dbReference type="ChEBI" id="CHEBI:90616"/>
        <dbReference type="EC" id="2.1.1.72"/>
    </reaction>
</comment>
<evidence type="ECO:0000256" key="1">
    <source>
        <dbReference type="ARBA" id="ARBA00011900"/>
    </source>
</evidence>
<name>A0ABY1MX34_9ACTN</name>
<evidence type="ECO:0000313" key="8">
    <source>
        <dbReference type="Proteomes" id="UP000315460"/>
    </source>
</evidence>
<proteinExistence type="predicted"/>
<dbReference type="Proteomes" id="UP000315460">
    <property type="component" value="Unassembled WGS sequence"/>
</dbReference>
<dbReference type="InterPro" id="IPR011639">
    <property type="entry name" value="MethylTrfase_TaqI-like_dom"/>
</dbReference>
<keyword evidence="4" id="KW-0949">S-adenosyl-L-methionine</keyword>
<dbReference type="SUPFAM" id="SSF53335">
    <property type="entry name" value="S-adenosyl-L-methionine-dependent methyltransferases"/>
    <property type="match status" value="1"/>
</dbReference>
<dbReference type="Gene3D" id="3.40.50.150">
    <property type="entry name" value="Vaccinia Virus protein VP39"/>
    <property type="match status" value="2"/>
</dbReference>
<dbReference type="EMBL" id="FXTG01000001">
    <property type="protein sequence ID" value="SMO42159.1"/>
    <property type="molecule type" value="Genomic_DNA"/>
</dbReference>
<evidence type="ECO:0000256" key="4">
    <source>
        <dbReference type="ARBA" id="ARBA00022691"/>
    </source>
</evidence>
<dbReference type="InterPro" id="IPR050953">
    <property type="entry name" value="N4_N6_ade-DNA_methylase"/>
</dbReference>
<reference evidence="7 8" key="1">
    <citation type="submission" date="2017-05" db="EMBL/GenBank/DDBJ databases">
        <authorList>
            <person name="Varghese N."/>
            <person name="Submissions S."/>
        </authorList>
    </citation>
    <scope>NUCLEOTIDE SEQUENCE [LARGE SCALE GENOMIC DNA]</scope>
    <source>
        <strain evidence="7 8">DSM 45139</strain>
    </source>
</reference>
<accession>A0ABY1MX34</accession>
<keyword evidence="2" id="KW-0489">Methyltransferase</keyword>
<dbReference type="RefSeq" id="WP_154828123.1">
    <property type="nucleotide sequence ID" value="NZ_BAAAQH010000004.1"/>
</dbReference>
<gene>
    <name evidence="7" type="ORF">SAMN06265174_101531</name>
</gene>
<dbReference type="Pfam" id="PF07669">
    <property type="entry name" value="Eco57I"/>
    <property type="match status" value="1"/>
</dbReference>